<feature type="compositionally biased region" description="Low complexity" evidence="1">
    <location>
        <begin position="69"/>
        <end position="78"/>
    </location>
</feature>
<evidence type="ECO:0000313" key="2">
    <source>
        <dbReference type="EMBL" id="PQQ06231.1"/>
    </source>
</evidence>
<organism evidence="2 3">
    <name type="scientific">Prunus yedoensis var. nudiflora</name>
    <dbReference type="NCBI Taxonomy" id="2094558"/>
    <lineage>
        <taxon>Eukaryota</taxon>
        <taxon>Viridiplantae</taxon>
        <taxon>Streptophyta</taxon>
        <taxon>Embryophyta</taxon>
        <taxon>Tracheophyta</taxon>
        <taxon>Spermatophyta</taxon>
        <taxon>Magnoliopsida</taxon>
        <taxon>eudicotyledons</taxon>
        <taxon>Gunneridae</taxon>
        <taxon>Pentapetalae</taxon>
        <taxon>rosids</taxon>
        <taxon>fabids</taxon>
        <taxon>Rosales</taxon>
        <taxon>Rosaceae</taxon>
        <taxon>Amygdaloideae</taxon>
        <taxon>Amygdaleae</taxon>
        <taxon>Prunus</taxon>
    </lineage>
</organism>
<evidence type="ECO:0000313" key="3">
    <source>
        <dbReference type="Proteomes" id="UP000250321"/>
    </source>
</evidence>
<accession>A0A314YME2</accession>
<reference evidence="2 3" key="1">
    <citation type="submission" date="2018-02" db="EMBL/GenBank/DDBJ databases">
        <title>Draft genome of wild Prunus yedoensis var. nudiflora.</title>
        <authorList>
            <person name="Baek S."/>
            <person name="Kim J.-H."/>
            <person name="Choi K."/>
            <person name="Kim G.-B."/>
            <person name="Cho A."/>
            <person name="Jang H."/>
            <person name="Shin C.-H."/>
            <person name="Yu H.-J."/>
            <person name="Mun J.-H."/>
        </authorList>
    </citation>
    <scope>NUCLEOTIDE SEQUENCE [LARGE SCALE GENOMIC DNA]</scope>
    <source>
        <strain evidence="3">cv. Jeju island</strain>
        <tissue evidence="2">Leaf</tissue>
    </source>
</reference>
<evidence type="ECO:0000256" key="1">
    <source>
        <dbReference type="SAM" id="MobiDB-lite"/>
    </source>
</evidence>
<dbReference type="Proteomes" id="UP000250321">
    <property type="component" value="Unassembled WGS sequence"/>
</dbReference>
<keyword evidence="3" id="KW-1185">Reference proteome</keyword>
<name>A0A314YME2_PRUYE</name>
<gene>
    <name evidence="2" type="ORF">Pyn_04911</name>
</gene>
<feature type="region of interest" description="Disordered" evidence="1">
    <location>
        <begin position="51"/>
        <end position="111"/>
    </location>
</feature>
<comment type="caution">
    <text evidence="2">The sequence shown here is derived from an EMBL/GenBank/DDBJ whole genome shotgun (WGS) entry which is preliminary data.</text>
</comment>
<proteinExistence type="predicted"/>
<dbReference type="EMBL" id="PJQY01000988">
    <property type="protein sequence ID" value="PQQ06231.1"/>
    <property type="molecule type" value="Genomic_DNA"/>
</dbReference>
<sequence length="111" mass="12000">MRRRLLHLQGVAIIGRRLRLLKRSGANLPFQKALGLLLLTAARADITSPGDVALDERLEDSPVPPPSSHPFGPGPSSVDKGKAPLVEEAEEEEEGEEEEGEEGGDLSLQRK</sequence>
<dbReference type="AlphaFoldDB" id="A0A314YME2"/>
<feature type="compositionally biased region" description="Acidic residues" evidence="1">
    <location>
        <begin position="87"/>
        <end position="104"/>
    </location>
</feature>
<protein>
    <submittedName>
        <fullName evidence="2">Uncharacterized protein</fullName>
    </submittedName>
</protein>